<keyword evidence="2" id="KW-0238">DNA-binding</keyword>
<dbReference type="InterPro" id="IPR019885">
    <property type="entry name" value="Tscrpt_reg_HTH_AsnC-type_CS"/>
</dbReference>
<organism evidence="5 6">
    <name type="scientific">Paenibacillus thailandensis</name>
    <dbReference type="NCBI Taxonomy" id="393250"/>
    <lineage>
        <taxon>Bacteria</taxon>
        <taxon>Bacillati</taxon>
        <taxon>Bacillota</taxon>
        <taxon>Bacilli</taxon>
        <taxon>Bacillales</taxon>
        <taxon>Paenibacillaceae</taxon>
        <taxon>Paenibacillus</taxon>
    </lineage>
</organism>
<evidence type="ECO:0000313" key="5">
    <source>
        <dbReference type="EMBL" id="MFD2663114.1"/>
    </source>
</evidence>
<dbReference type="PROSITE" id="PS50956">
    <property type="entry name" value="HTH_ASNC_2"/>
    <property type="match status" value="1"/>
</dbReference>
<dbReference type="PROSITE" id="PS00519">
    <property type="entry name" value="HTH_ASNC_1"/>
    <property type="match status" value="1"/>
</dbReference>
<dbReference type="SUPFAM" id="SSF46785">
    <property type="entry name" value="Winged helix' DNA-binding domain"/>
    <property type="match status" value="1"/>
</dbReference>
<comment type="caution">
    <text evidence="5">The sequence shown here is derived from an EMBL/GenBank/DDBJ whole genome shotgun (WGS) entry which is preliminary data.</text>
</comment>
<name>A0ABW5R2Z8_9BACL</name>
<dbReference type="PANTHER" id="PTHR30154">
    <property type="entry name" value="LEUCINE-RESPONSIVE REGULATORY PROTEIN"/>
    <property type="match status" value="1"/>
</dbReference>
<reference evidence="6" key="1">
    <citation type="journal article" date="2019" name="Int. J. Syst. Evol. Microbiol.">
        <title>The Global Catalogue of Microorganisms (GCM) 10K type strain sequencing project: providing services to taxonomists for standard genome sequencing and annotation.</title>
        <authorList>
            <consortium name="The Broad Institute Genomics Platform"/>
            <consortium name="The Broad Institute Genome Sequencing Center for Infectious Disease"/>
            <person name="Wu L."/>
            <person name="Ma J."/>
        </authorList>
    </citation>
    <scope>NUCLEOTIDE SEQUENCE [LARGE SCALE GENOMIC DNA]</scope>
    <source>
        <strain evidence="6">TISTR 1827</strain>
    </source>
</reference>
<dbReference type="SUPFAM" id="SSF54909">
    <property type="entry name" value="Dimeric alpha+beta barrel"/>
    <property type="match status" value="1"/>
</dbReference>
<gene>
    <name evidence="5" type="ORF">ACFSW5_22915</name>
</gene>
<dbReference type="PRINTS" id="PR00033">
    <property type="entry name" value="HTHASNC"/>
</dbReference>
<protein>
    <submittedName>
        <fullName evidence="5">Lrp/AsnC family transcriptional regulator</fullName>
    </submittedName>
</protein>
<sequence length="143" mass="16094">MDQIDLKILRLLQENARIPISEIGRLINMTGPAVNERVKRLEEKGVIRSYRAILSPAKMGKAVSAFILIQAERCETFAEFCGQSPDVEELHQISGQYNFLVKVVTESMESLERFRLACSKHGFTQTMTVLSTSFDSKGIALEK</sequence>
<evidence type="ECO:0000313" key="6">
    <source>
        <dbReference type="Proteomes" id="UP001597493"/>
    </source>
</evidence>
<dbReference type="SMART" id="SM00344">
    <property type="entry name" value="HTH_ASNC"/>
    <property type="match status" value="1"/>
</dbReference>
<dbReference type="Pfam" id="PF01037">
    <property type="entry name" value="AsnC_trans_reg"/>
    <property type="match status" value="1"/>
</dbReference>
<keyword evidence="1" id="KW-0805">Transcription regulation</keyword>
<dbReference type="InterPro" id="IPR036390">
    <property type="entry name" value="WH_DNA-bd_sf"/>
</dbReference>
<keyword evidence="3" id="KW-0804">Transcription</keyword>
<dbReference type="InterPro" id="IPR011008">
    <property type="entry name" value="Dimeric_a/b-barrel"/>
</dbReference>
<dbReference type="InterPro" id="IPR036388">
    <property type="entry name" value="WH-like_DNA-bd_sf"/>
</dbReference>
<dbReference type="InterPro" id="IPR000485">
    <property type="entry name" value="AsnC-type_HTH_dom"/>
</dbReference>
<dbReference type="InterPro" id="IPR019887">
    <property type="entry name" value="Tscrpt_reg_AsnC/Lrp_C"/>
</dbReference>
<dbReference type="RefSeq" id="WP_379278512.1">
    <property type="nucleotide sequence ID" value="NZ_JBHUGT010000007.1"/>
</dbReference>
<dbReference type="EMBL" id="JBHUMY010000038">
    <property type="protein sequence ID" value="MFD2663114.1"/>
    <property type="molecule type" value="Genomic_DNA"/>
</dbReference>
<dbReference type="InterPro" id="IPR011991">
    <property type="entry name" value="ArsR-like_HTH"/>
</dbReference>
<dbReference type="Gene3D" id="3.30.70.920">
    <property type="match status" value="1"/>
</dbReference>
<feature type="domain" description="HTH asnC-type" evidence="4">
    <location>
        <begin position="1"/>
        <end position="62"/>
    </location>
</feature>
<dbReference type="InterPro" id="IPR019888">
    <property type="entry name" value="Tscrpt_reg_AsnC-like"/>
</dbReference>
<evidence type="ECO:0000256" key="2">
    <source>
        <dbReference type="ARBA" id="ARBA00023125"/>
    </source>
</evidence>
<dbReference type="CDD" id="cd00090">
    <property type="entry name" value="HTH_ARSR"/>
    <property type="match status" value="1"/>
</dbReference>
<accession>A0ABW5R2Z8</accession>
<evidence type="ECO:0000259" key="4">
    <source>
        <dbReference type="PROSITE" id="PS50956"/>
    </source>
</evidence>
<keyword evidence="6" id="KW-1185">Reference proteome</keyword>
<dbReference type="Pfam" id="PF13412">
    <property type="entry name" value="HTH_24"/>
    <property type="match status" value="1"/>
</dbReference>
<dbReference type="Proteomes" id="UP001597493">
    <property type="component" value="Unassembled WGS sequence"/>
</dbReference>
<dbReference type="PANTHER" id="PTHR30154:SF20">
    <property type="entry name" value="LEUCINE-RESPONSIVE REGULATORY PROTEIN"/>
    <property type="match status" value="1"/>
</dbReference>
<evidence type="ECO:0000256" key="1">
    <source>
        <dbReference type="ARBA" id="ARBA00023015"/>
    </source>
</evidence>
<evidence type="ECO:0000256" key="3">
    <source>
        <dbReference type="ARBA" id="ARBA00023163"/>
    </source>
</evidence>
<dbReference type="Gene3D" id="1.10.10.10">
    <property type="entry name" value="Winged helix-like DNA-binding domain superfamily/Winged helix DNA-binding domain"/>
    <property type="match status" value="1"/>
</dbReference>
<proteinExistence type="predicted"/>